<evidence type="ECO:0000256" key="6">
    <source>
        <dbReference type="ARBA" id="ARBA00022475"/>
    </source>
</evidence>
<name>A0ABY4HHH0_9BACI</name>
<evidence type="ECO:0000259" key="20">
    <source>
        <dbReference type="PROSITE" id="PS50857"/>
    </source>
</evidence>
<evidence type="ECO:0000256" key="10">
    <source>
        <dbReference type="ARBA" id="ARBA00022729"/>
    </source>
</evidence>
<keyword evidence="12 19" id="KW-1133">Transmembrane helix</keyword>
<keyword evidence="9" id="KW-0479">Metal-binding</keyword>
<dbReference type="PIRSF" id="PIRSF000292">
    <property type="entry name" value="Ubi_od_II"/>
    <property type="match status" value="1"/>
</dbReference>
<evidence type="ECO:0000256" key="13">
    <source>
        <dbReference type="ARBA" id="ARBA00023002"/>
    </source>
</evidence>
<keyword evidence="11 17" id="KW-0249">Electron transport</keyword>
<dbReference type="PROSITE" id="PS50857">
    <property type="entry name" value="COX2_CUA"/>
    <property type="match status" value="1"/>
</dbReference>
<dbReference type="InterPro" id="IPR006332">
    <property type="entry name" value="QoxA"/>
</dbReference>
<sequence>MNIKIVVKYIASPLALLFILSGCSAGVLDPKGPVASTQYDLIIYSIILMSVVLVPVFIVFGYVVYKYRERPENKDYEPPEIEGNKKLEVLWTVIPIIIVTLLAVPTVKATYDLETSPSPKQEPLVIKVTSAQWKWIFQYPEQGIQTVNYAYIPVDVPVKFVLTSAGAMNSFWVPQLGGQSYTMAGMKDQMFLEASEEGVYRGKGANFTGRRFADMKFKVTAESQRDFNAWVKKIKTTKPELTIEQAKQLMIPGTVGKMAFSSYPANFKMTQLKEGVQNEPKRD</sequence>
<evidence type="ECO:0000256" key="5">
    <source>
        <dbReference type="ARBA" id="ARBA00022448"/>
    </source>
</evidence>
<keyword evidence="6 17" id="KW-1003">Cell membrane</keyword>
<dbReference type="SUPFAM" id="SSF49503">
    <property type="entry name" value="Cupredoxins"/>
    <property type="match status" value="1"/>
</dbReference>
<feature type="transmembrane region" description="Helical" evidence="19">
    <location>
        <begin position="41"/>
        <end position="65"/>
    </location>
</feature>
<dbReference type="Gene3D" id="1.10.287.90">
    <property type="match status" value="1"/>
</dbReference>
<comment type="similarity">
    <text evidence="3 17 18">Belongs to the cytochrome c oxidase subunit 2 family.</text>
</comment>
<evidence type="ECO:0000259" key="21">
    <source>
        <dbReference type="PROSITE" id="PS50999"/>
    </source>
</evidence>
<dbReference type="InterPro" id="IPR006333">
    <property type="entry name" value="Cyt_o_ubiquinol_oxidase_su2"/>
</dbReference>
<dbReference type="InterPro" id="IPR014222">
    <property type="entry name" value="Cyt_c_oxidase_su2"/>
</dbReference>
<keyword evidence="14" id="KW-0186">Copper</keyword>
<evidence type="ECO:0000256" key="16">
    <source>
        <dbReference type="ARBA" id="ARBA00024688"/>
    </source>
</evidence>
<proteinExistence type="inferred from homology"/>
<dbReference type="Pfam" id="PF02790">
    <property type="entry name" value="COX2_TM"/>
    <property type="match status" value="1"/>
</dbReference>
<evidence type="ECO:0000256" key="18">
    <source>
        <dbReference type="RuleBase" id="RU000456"/>
    </source>
</evidence>
<gene>
    <name evidence="22" type="primary">qoxA</name>
    <name evidence="22" type="ORF">MUO15_21510</name>
</gene>
<dbReference type="Proteomes" id="UP000830326">
    <property type="component" value="Plasmid unnamed1"/>
</dbReference>
<dbReference type="InterPro" id="IPR011759">
    <property type="entry name" value="Cyt_c_oxidase_su2_TM_dom"/>
</dbReference>
<keyword evidence="8 18" id="KW-0812">Transmembrane</keyword>
<keyword evidence="15 17" id="KW-0472">Membrane</keyword>
<comment type="function">
    <text evidence="17">Catalyzes quinol oxidation with the concomitant reduction of oxygen to water. Subunit II transfers the electrons from a quinol to the binuclear center of the catalytic subunit I.</text>
</comment>
<dbReference type="NCBIfam" id="TIGR02866">
    <property type="entry name" value="CoxB"/>
    <property type="match status" value="1"/>
</dbReference>
<evidence type="ECO:0000256" key="19">
    <source>
        <dbReference type="SAM" id="Phobius"/>
    </source>
</evidence>
<dbReference type="Gene3D" id="2.60.40.420">
    <property type="entry name" value="Cupredoxins - blue copper proteins"/>
    <property type="match status" value="1"/>
</dbReference>
<dbReference type="SUPFAM" id="SSF81464">
    <property type="entry name" value="Cytochrome c oxidase subunit II-like, transmembrane region"/>
    <property type="match status" value="1"/>
</dbReference>
<dbReference type="InterPro" id="IPR008972">
    <property type="entry name" value="Cupredoxin"/>
</dbReference>
<reference evidence="22" key="1">
    <citation type="submission" date="2022-04" db="EMBL/GenBank/DDBJ databases">
        <title>Halobacillus sp. isolated from saltern.</title>
        <authorList>
            <person name="Won M."/>
            <person name="Lee C.-M."/>
            <person name="Woen H.-Y."/>
            <person name="Kwon S.-W."/>
        </authorList>
    </citation>
    <scope>NUCLEOTIDE SEQUENCE</scope>
    <source>
        <strain evidence="22">SSHM10-5</strain>
        <plasmid evidence="22">unnamed1</plasmid>
    </source>
</reference>
<evidence type="ECO:0000256" key="8">
    <source>
        <dbReference type="ARBA" id="ARBA00022692"/>
    </source>
</evidence>
<organism evidence="22 23">
    <name type="scientific">Halobacillus amylolyticus</name>
    <dbReference type="NCBI Taxonomy" id="2932259"/>
    <lineage>
        <taxon>Bacteria</taxon>
        <taxon>Bacillati</taxon>
        <taxon>Bacillota</taxon>
        <taxon>Bacilli</taxon>
        <taxon>Bacillales</taxon>
        <taxon>Bacillaceae</taxon>
        <taxon>Halobacillus</taxon>
    </lineage>
</organism>
<evidence type="ECO:0000313" key="23">
    <source>
        <dbReference type="Proteomes" id="UP000830326"/>
    </source>
</evidence>
<evidence type="ECO:0000256" key="12">
    <source>
        <dbReference type="ARBA" id="ARBA00022989"/>
    </source>
</evidence>
<keyword evidence="23" id="KW-1185">Reference proteome</keyword>
<evidence type="ECO:0000313" key="22">
    <source>
        <dbReference type="EMBL" id="UOR14132.1"/>
    </source>
</evidence>
<evidence type="ECO:0000256" key="15">
    <source>
        <dbReference type="ARBA" id="ARBA00023136"/>
    </source>
</evidence>
<dbReference type="CDD" id="cd04212">
    <property type="entry name" value="CuRO_UO_II"/>
    <property type="match status" value="1"/>
</dbReference>
<protein>
    <recommendedName>
        <fullName evidence="4 17">Quinol oxidase subunit 2</fullName>
        <ecNumber evidence="17">1.10.3.-</ecNumber>
    </recommendedName>
</protein>
<dbReference type="PROSITE" id="PS50999">
    <property type="entry name" value="COX2_TM"/>
    <property type="match status" value="1"/>
</dbReference>
<dbReference type="PANTHER" id="PTHR22888:SF18">
    <property type="entry name" value="CYTOCHROME BO(3) UBIQUINOL OXIDASE SUBUNIT 2"/>
    <property type="match status" value="1"/>
</dbReference>
<evidence type="ECO:0000256" key="2">
    <source>
        <dbReference type="ARBA" id="ARBA00004651"/>
    </source>
</evidence>
<evidence type="ECO:0000256" key="14">
    <source>
        <dbReference type="ARBA" id="ARBA00023008"/>
    </source>
</evidence>
<comment type="subcellular location">
    <subcellularLocation>
        <location evidence="2 18">Cell membrane</location>
        <topology evidence="2 18">Multi-pass membrane protein</topology>
    </subcellularLocation>
</comment>
<feature type="transmembrane region" description="Helical" evidence="19">
    <location>
        <begin position="89"/>
        <end position="107"/>
    </location>
</feature>
<dbReference type="InterPro" id="IPR036257">
    <property type="entry name" value="Cyt_c_oxidase_su2_TM_sf"/>
</dbReference>
<evidence type="ECO:0000256" key="4">
    <source>
        <dbReference type="ARBA" id="ARBA00016131"/>
    </source>
</evidence>
<geneLocation type="plasmid" evidence="22 23">
    <name>unnamed1</name>
</geneLocation>
<feature type="domain" description="Cytochrome oxidase subunit II transmembrane region profile" evidence="21">
    <location>
        <begin position="19"/>
        <end position="117"/>
    </location>
</feature>
<dbReference type="InterPro" id="IPR002429">
    <property type="entry name" value="CcO_II-like_C"/>
</dbReference>
<keyword evidence="5 17" id="KW-0813">Transport</keyword>
<dbReference type="EMBL" id="CP095076">
    <property type="protein sequence ID" value="UOR14132.1"/>
    <property type="molecule type" value="Genomic_DNA"/>
</dbReference>
<dbReference type="PROSITE" id="PS51257">
    <property type="entry name" value="PROKAR_LIPOPROTEIN"/>
    <property type="match status" value="1"/>
</dbReference>
<keyword evidence="22" id="KW-0614">Plasmid</keyword>
<dbReference type="Pfam" id="PF00116">
    <property type="entry name" value="COX2"/>
    <property type="match status" value="1"/>
</dbReference>
<keyword evidence="13 17" id="KW-0560">Oxidoreductase</keyword>
<evidence type="ECO:0000256" key="3">
    <source>
        <dbReference type="ARBA" id="ARBA00007866"/>
    </source>
</evidence>
<dbReference type="InterPro" id="IPR034227">
    <property type="entry name" value="CuRO_UO_II"/>
</dbReference>
<dbReference type="RefSeq" id="WP_245036250.1">
    <property type="nucleotide sequence ID" value="NZ_CP095076.1"/>
</dbReference>
<dbReference type="PANTHER" id="PTHR22888">
    <property type="entry name" value="CYTOCHROME C OXIDASE, SUBUNIT II"/>
    <property type="match status" value="1"/>
</dbReference>
<keyword evidence="7 17" id="KW-0679">Respiratory chain</keyword>
<evidence type="ECO:0000256" key="7">
    <source>
        <dbReference type="ARBA" id="ARBA00022660"/>
    </source>
</evidence>
<feature type="domain" description="Cytochrome oxidase subunit II copper A binding" evidence="20">
    <location>
        <begin position="121"/>
        <end position="233"/>
    </location>
</feature>
<evidence type="ECO:0000256" key="9">
    <source>
        <dbReference type="ARBA" id="ARBA00022723"/>
    </source>
</evidence>
<evidence type="ECO:0000256" key="11">
    <source>
        <dbReference type="ARBA" id="ARBA00022982"/>
    </source>
</evidence>
<evidence type="ECO:0000256" key="17">
    <source>
        <dbReference type="PIRNR" id="PIRNR000292"/>
    </source>
</evidence>
<comment type="function">
    <text evidence="16">Subunits I and II form the functional core of the enzyme complex. Electrons originating in cytochrome c are transferred via heme a and Cu(A) to the binuclear center formed by heme a3 and Cu(B).</text>
</comment>
<dbReference type="EC" id="1.10.3.-" evidence="17"/>
<dbReference type="NCBIfam" id="TIGR01432">
    <property type="entry name" value="QOXA"/>
    <property type="match status" value="1"/>
</dbReference>
<comment type="catalytic activity">
    <reaction evidence="1 17">
        <text>2 a quinol + O2 = 2 a quinone + 2 H2O</text>
        <dbReference type="Rhea" id="RHEA:55376"/>
        <dbReference type="ChEBI" id="CHEBI:15377"/>
        <dbReference type="ChEBI" id="CHEBI:15379"/>
        <dbReference type="ChEBI" id="CHEBI:24646"/>
        <dbReference type="ChEBI" id="CHEBI:132124"/>
    </reaction>
</comment>
<evidence type="ECO:0000256" key="1">
    <source>
        <dbReference type="ARBA" id="ARBA00000725"/>
    </source>
</evidence>
<dbReference type="InterPro" id="IPR045187">
    <property type="entry name" value="CcO_II"/>
</dbReference>
<accession>A0ABY4HHH0</accession>
<keyword evidence="10" id="KW-0732">Signal</keyword>